<gene>
    <name evidence="3" type="ordered locus">LOC_Os12g17350</name>
</gene>
<dbReference type="EMBL" id="DP000011">
    <property type="protein sequence ID" value="ABA97402.1"/>
    <property type="molecule type" value="Genomic_DNA"/>
</dbReference>
<dbReference type="Gene3D" id="3.10.10.10">
    <property type="entry name" value="HIV Type 1 Reverse Transcriptase, subunit A, domain 1"/>
    <property type="match status" value="1"/>
</dbReference>
<protein>
    <submittedName>
        <fullName evidence="3">Retrotransposon protein, putative, unclassified</fullName>
    </submittedName>
</protein>
<dbReference type="Pfam" id="PF03732">
    <property type="entry name" value="Retrotrans_gag"/>
    <property type="match status" value="1"/>
</dbReference>
<dbReference type="SUPFAM" id="SSF56672">
    <property type="entry name" value="DNA/RNA polymerases"/>
    <property type="match status" value="1"/>
</dbReference>
<proteinExistence type="predicted"/>
<dbReference type="InterPro" id="IPR043502">
    <property type="entry name" value="DNA/RNA_pol_sf"/>
</dbReference>
<organism evidence="3">
    <name type="scientific">Oryza sativa subsp. japonica</name>
    <name type="common">Rice</name>
    <dbReference type="NCBI Taxonomy" id="39947"/>
    <lineage>
        <taxon>Eukaryota</taxon>
        <taxon>Viridiplantae</taxon>
        <taxon>Streptophyta</taxon>
        <taxon>Embryophyta</taxon>
        <taxon>Tracheophyta</taxon>
        <taxon>Spermatophyta</taxon>
        <taxon>Magnoliopsida</taxon>
        <taxon>Liliopsida</taxon>
        <taxon>Poales</taxon>
        <taxon>Poaceae</taxon>
        <taxon>BOP clade</taxon>
        <taxon>Oryzoideae</taxon>
        <taxon>Oryzeae</taxon>
        <taxon>Oryzinae</taxon>
        <taxon>Oryza</taxon>
        <taxon>Oryza sativa</taxon>
    </lineage>
</organism>
<feature type="region of interest" description="Disordered" evidence="1">
    <location>
        <begin position="346"/>
        <end position="373"/>
    </location>
</feature>
<dbReference type="InterPro" id="IPR032567">
    <property type="entry name" value="RTL1-rel"/>
</dbReference>
<dbReference type="PANTHER" id="PTHR15503:SF40">
    <property type="match status" value="1"/>
</dbReference>
<reference evidence="3" key="1">
    <citation type="journal article" date="2005" name="BMC Biol.">
        <title>The sequence of rice chromosomes 11 and 12, rich in disease resistance genes and recent gene duplications.</title>
        <authorList>
            <consortium name="The rice chromosomes 11 and 12 sequencing consortia"/>
        </authorList>
    </citation>
    <scope>NUCLEOTIDE SEQUENCE [LARGE SCALE GENOMIC DNA]</scope>
</reference>
<feature type="domain" description="Retrotransposon gag" evidence="2">
    <location>
        <begin position="224"/>
        <end position="316"/>
    </location>
</feature>
<reference evidence="3" key="2">
    <citation type="submission" date="2005-04" db="EMBL/GenBank/DDBJ databases">
        <authorList>
            <person name="Buell C.R."/>
            <person name="Wing R.A."/>
            <person name="McCombie W.A."/>
            <person name="Ouyang S."/>
        </authorList>
    </citation>
    <scope>NUCLEOTIDE SEQUENCE</scope>
</reference>
<evidence type="ECO:0000313" key="3">
    <source>
        <dbReference type="EMBL" id="ABA97402.1"/>
    </source>
</evidence>
<evidence type="ECO:0000256" key="1">
    <source>
        <dbReference type="SAM" id="MobiDB-lite"/>
    </source>
</evidence>
<accession>Q2QU62</accession>
<reference evidence="3" key="3">
    <citation type="submission" date="2006-01" db="EMBL/GenBank/DDBJ databases">
        <authorList>
            <person name="Buell R."/>
        </authorList>
    </citation>
    <scope>NUCLEOTIDE SEQUENCE</scope>
</reference>
<dbReference type="PANTHER" id="PTHR15503">
    <property type="entry name" value="LDOC1 RELATED"/>
    <property type="match status" value="1"/>
</dbReference>
<dbReference type="InterPro" id="IPR005162">
    <property type="entry name" value="Retrotrans_gag_dom"/>
</dbReference>
<name>Q2QU62_ORYSJ</name>
<dbReference type="AlphaFoldDB" id="Q2QU62"/>
<evidence type="ECO:0000259" key="2">
    <source>
        <dbReference type="Pfam" id="PF03732"/>
    </source>
</evidence>
<sequence>MGSCFKNNCRTRPYKLKSTKMRNMSNSPNQENIEMTMTPSLVTTLPLPPPPPNHIPTTERNTSVFFNTSTIPPPPPPHFPQPPQYTPLNQFFPYQPQYPYQPHTPFPVPWDYHYYPNPPPHVPPISSTPTHFWEGGHGAHPEPYHQPYNPYYHQEPFHPPHHHQYNPEPHHPHYEHRPHYADPAKRSRNVDFPTFEGDYLESWIRKAEKYFSLYQTPEEDKVLLAEVHISGRADQWIESLAIATASLSWPEFKTMLCQRFAAKSKIEITETFRNLKQYGSVDSYIDKFEDTMTLVKRSNPTLTKDYFLDYFISGLKDNIKRPLKSLSIYSLVTAYEHARNYDVIPRSANTSSVPSNRKTPKIPPKQPIKDNKQSAVTHTKFSGKYFRCNEPWVPGHGRVCKATKQVYLVTMEDESEILDDAAYSTPDSPQKTDQQDTHLLLHSLEGTTPAATTFTLYVLLDFRLLDLKGFDIIFGCDWIYQHSPITIDLKTRAFTIHHNGMQSITFPDITFPRSNLLLTADNLQKMLHKDILGAVVFLPYPQCSALALTATPPEVTQVLDKFSDVFAEPTQLPPSHECDHTVPLLPNAKPVNVRPYRLPHHKKNALEELVQQLLNSQTNRPSMSPYSSPAILDPPHTMSYTGTTSDIGGVPHKERQPEFYIETTRTTRIVSILVFLVLLGQGDTYGYKYKAP</sequence>
<feature type="compositionally biased region" description="Polar residues" evidence="1">
    <location>
        <begin position="347"/>
        <end position="357"/>
    </location>
</feature>